<evidence type="ECO:0000259" key="1">
    <source>
        <dbReference type="PROSITE" id="PS51186"/>
    </source>
</evidence>
<name>A0A1M7T462_9BRAD</name>
<organism evidence="2 3">
    <name type="scientific">Bradyrhizobium erythrophlei</name>
    <dbReference type="NCBI Taxonomy" id="1437360"/>
    <lineage>
        <taxon>Bacteria</taxon>
        <taxon>Pseudomonadati</taxon>
        <taxon>Pseudomonadota</taxon>
        <taxon>Alphaproteobacteria</taxon>
        <taxon>Hyphomicrobiales</taxon>
        <taxon>Nitrobacteraceae</taxon>
        <taxon>Bradyrhizobium</taxon>
    </lineage>
</organism>
<dbReference type="PROSITE" id="PS51186">
    <property type="entry name" value="GNAT"/>
    <property type="match status" value="1"/>
</dbReference>
<keyword evidence="3" id="KW-1185">Reference proteome</keyword>
<feature type="domain" description="N-acetyltransferase" evidence="1">
    <location>
        <begin position="7"/>
        <end position="163"/>
    </location>
</feature>
<keyword evidence="2" id="KW-0808">Transferase</keyword>
<dbReference type="AlphaFoldDB" id="A0A1M7T462"/>
<dbReference type="InterPro" id="IPR000182">
    <property type="entry name" value="GNAT_dom"/>
</dbReference>
<evidence type="ECO:0000313" key="2">
    <source>
        <dbReference type="EMBL" id="SHN65486.1"/>
    </source>
</evidence>
<protein>
    <submittedName>
        <fullName evidence="2">Acetyltransferase (GNAT) family protein</fullName>
    </submittedName>
</protein>
<dbReference type="Pfam" id="PF00583">
    <property type="entry name" value="Acetyltransf_1"/>
    <property type="match status" value="1"/>
</dbReference>
<accession>A0A1M7T462</accession>
<dbReference type="SUPFAM" id="SSF55729">
    <property type="entry name" value="Acyl-CoA N-acyltransferases (Nat)"/>
    <property type="match status" value="1"/>
</dbReference>
<gene>
    <name evidence="2" type="ORF">SAMN05444170_0722</name>
</gene>
<dbReference type="RefSeq" id="WP_244553185.1">
    <property type="nucleotide sequence ID" value="NZ_LT670849.1"/>
</dbReference>
<dbReference type="InterPro" id="IPR016181">
    <property type="entry name" value="Acyl_CoA_acyltransferase"/>
</dbReference>
<sequence length="190" mass="20742">MSMGLSTLTRELHANERPHLLAHLLALDPEDRHLRFAHMLSDDGIRHYVEAIDLTRDAVFVVTSTDLAIDGAAHLAREDGHAELGISVLPRSRGQGIGGALLARCAARARNWGMRVMFMNCLVENAAMMHLAHKQGLKIAVSGAEAEAFVRLPRPDLGSLAVDAVAEHVGLFDHAQKSYWAALQARLCNE</sequence>
<dbReference type="Proteomes" id="UP000184096">
    <property type="component" value="Chromosome I"/>
</dbReference>
<reference evidence="3" key="1">
    <citation type="submission" date="2016-11" db="EMBL/GenBank/DDBJ databases">
        <authorList>
            <person name="Varghese N."/>
            <person name="Submissions S."/>
        </authorList>
    </citation>
    <scope>NUCLEOTIDE SEQUENCE [LARGE SCALE GENOMIC DNA]</scope>
    <source>
        <strain evidence="3">GAS401</strain>
    </source>
</reference>
<dbReference type="GO" id="GO:0016747">
    <property type="term" value="F:acyltransferase activity, transferring groups other than amino-acyl groups"/>
    <property type="evidence" value="ECO:0007669"/>
    <property type="project" value="InterPro"/>
</dbReference>
<dbReference type="EMBL" id="LT670849">
    <property type="protein sequence ID" value="SHN65486.1"/>
    <property type="molecule type" value="Genomic_DNA"/>
</dbReference>
<proteinExistence type="predicted"/>
<dbReference type="Gene3D" id="3.40.630.30">
    <property type="match status" value="1"/>
</dbReference>
<evidence type="ECO:0000313" key="3">
    <source>
        <dbReference type="Proteomes" id="UP000184096"/>
    </source>
</evidence>